<dbReference type="AlphaFoldDB" id="A0A835KHZ6"/>
<proteinExistence type="inferred from homology"/>
<keyword evidence="5" id="KW-1185">Reference proteome</keyword>
<dbReference type="GO" id="GO:0019748">
    <property type="term" value="P:secondary metabolic process"/>
    <property type="evidence" value="ECO:0007669"/>
    <property type="project" value="TreeGrafter"/>
</dbReference>
<evidence type="ECO:0000256" key="3">
    <source>
        <dbReference type="SAM" id="Phobius"/>
    </source>
</evidence>
<gene>
    <name evidence="4" type="ORF">HU200_018840</name>
</gene>
<evidence type="ECO:0000313" key="4">
    <source>
        <dbReference type="EMBL" id="KAF8728248.1"/>
    </source>
</evidence>
<sequence>MGRTRNNMLLYGAAVAMVAASSALSSSSPGGRRRRSPVLLPLAAALLLIIATSSLWCSAAAEGKGAGRNVITHIKGFEGPLPFHLETGYVEVDEEHGARLFYYFIESERNPAEDPLILWITGGPGCSALSGLLFEIGPLKFDVAGYTEGFPRLVYFEDSWTKVANVIFLDAPVGTGFSYSLEEAGLNVSLTGSGHQHHIFLRKWLADHPEFASNPLYIGGDSYSGYTVPVTALDIATHNDNEPKLNLVGYLVGNAATDDRYDTGGKVPFMHGMGLISDELYEDARAGCGGDFYAPADPTNARCAGAMMAINMVTFAVNPVHILEPFCGAAVRAAASIFHGYGGGRRSMLVKDDVDHPGFLAKERLNMDVECRDNGYRLSYIWADDPEVRETLGIHEGSIGSWSRCTMLIHFRHDLTTVIPHHVNLTKAGYRALVYKFTRTYAHNLTFATVKGGGHTAPEYRPKECQAMYVEVDDSNGVRLFYYFIRSERSPADDPLLLWVTGGPVCSVLTALAYEIGPLRFDLNSYTDGVPRLVHKEDSWTKVSNVIFLDSPVGTGFSYSGTEQGYQSSDTKAVNQILIFLKKVSSPPINFNFIYK</sequence>
<dbReference type="InterPro" id="IPR033124">
    <property type="entry name" value="Ser_caboxypep_his_AS"/>
</dbReference>
<dbReference type="EMBL" id="JACEFO010001629">
    <property type="protein sequence ID" value="KAF8728248.1"/>
    <property type="molecule type" value="Genomic_DNA"/>
</dbReference>
<keyword evidence="3" id="KW-0472">Membrane</keyword>
<name>A0A835KHZ6_9POAL</name>
<dbReference type="PANTHER" id="PTHR11802:SF53">
    <property type="entry name" value="OS10G0101200 PROTEIN"/>
    <property type="match status" value="1"/>
</dbReference>
<dbReference type="PANTHER" id="PTHR11802">
    <property type="entry name" value="SERINE PROTEASE FAMILY S10 SERINE CARBOXYPEPTIDASE"/>
    <property type="match status" value="1"/>
</dbReference>
<dbReference type="Pfam" id="PF00450">
    <property type="entry name" value="Peptidase_S10"/>
    <property type="match status" value="3"/>
</dbReference>
<dbReference type="GO" id="GO:0006508">
    <property type="term" value="P:proteolysis"/>
    <property type="evidence" value="ECO:0007669"/>
    <property type="project" value="InterPro"/>
</dbReference>
<dbReference type="Gene3D" id="3.40.50.1820">
    <property type="entry name" value="alpha/beta hydrolase"/>
    <property type="match status" value="3"/>
</dbReference>
<protein>
    <submittedName>
        <fullName evidence="4">Uncharacterized protein</fullName>
    </submittedName>
</protein>
<dbReference type="OrthoDB" id="443318at2759"/>
<feature type="transmembrane region" description="Helical" evidence="3">
    <location>
        <begin position="41"/>
        <end position="61"/>
    </location>
</feature>
<organism evidence="4 5">
    <name type="scientific">Digitaria exilis</name>
    <dbReference type="NCBI Taxonomy" id="1010633"/>
    <lineage>
        <taxon>Eukaryota</taxon>
        <taxon>Viridiplantae</taxon>
        <taxon>Streptophyta</taxon>
        <taxon>Embryophyta</taxon>
        <taxon>Tracheophyta</taxon>
        <taxon>Spermatophyta</taxon>
        <taxon>Magnoliopsida</taxon>
        <taxon>Liliopsida</taxon>
        <taxon>Poales</taxon>
        <taxon>Poaceae</taxon>
        <taxon>PACMAD clade</taxon>
        <taxon>Panicoideae</taxon>
        <taxon>Panicodae</taxon>
        <taxon>Paniceae</taxon>
        <taxon>Anthephorinae</taxon>
        <taxon>Digitaria</taxon>
    </lineage>
</organism>
<keyword evidence="3" id="KW-1133">Transmembrane helix</keyword>
<reference evidence="4" key="1">
    <citation type="submission" date="2020-07" db="EMBL/GenBank/DDBJ databases">
        <title>Genome sequence and genetic diversity analysis of an under-domesticated orphan crop, white fonio (Digitaria exilis).</title>
        <authorList>
            <person name="Bennetzen J.L."/>
            <person name="Chen S."/>
            <person name="Ma X."/>
            <person name="Wang X."/>
            <person name="Yssel A.E.J."/>
            <person name="Chaluvadi S.R."/>
            <person name="Johnson M."/>
            <person name="Gangashetty P."/>
            <person name="Hamidou F."/>
            <person name="Sanogo M.D."/>
            <person name="Zwaenepoel A."/>
            <person name="Wallace J."/>
            <person name="Van De Peer Y."/>
            <person name="Van Deynze A."/>
        </authorList>
    </citation>
    <scope>NUCLEOTIDE SEQUENCE</scope>
    <source>
        <tissue evidence="4">Leaves</tissue>
    </source>
</reference>
<dbReference type="SUPFAM" id="SSF53474">
    <property type="entry name" value="alpha/beta-Hydrolases"/>
    <property type="match status" value="2"/>
</dbReference>
<dbReference type="PRINTS" id="PR00724">
    <property type="entry name" value="CRBOXYPTASEC"/>
</dbReference>
<dbReference type="FunFam" id="3.40.50.1820:FF:000072">
    <property type="entry name" value="Serine carboxypeptidase-like 19"/>
    <property type="match status" value="1"/>
</dbReference>
<dbReference type="PROSITE" id="PS00560">
    <property type="entry name" value="CARBOXYPEPT_SER_HIS"/>
    <property type="match status" value="1"/>
</dbReference>
<dbReference type="InterPro" id="IPR029058">
    <property type="entry name" value="AB_hydrolase_fold"/>
</dbReference>
<evidence type="ECO:0000256" key="1">
    <source>
        <dbReference type="ARBA" id="ARBA00009431"/>
    </source>
</evidence>
<comment type="caution">
    <text evidence="4">The sequence shown here is derived from an EMBL/GenBank/DDBJ whole genome shotgun (WGS) entry which is preliminary data.</text>
</comment>
<dbReference type="GO" id="GO:0016747">
    <property type="term" value="F:acyltransferase activity, transferring groups other than amino-acyl groups"/>
    <property type="evidence" value="ECO:0007669"/>
    <property type="project" value="TreeGrafter"/>
</dbReference>
<dbReference type="GO" id="GO:0004185">
    <property type="term" value="F:serine-type carboxypeptidase activity"/>
    <property type="evidence" value="ECO:0007669"/>
    <property type="project" value="InterPro"/>
</dbReference>
<dbReference type="InterPro" id="IPR001563">
    <property type="entry name" value="Peptidase_S10"/>
</dbReference>
<dbReference type="Proteomes" id="UP000636709">
    <property type="component" value="Unassembled WGS sequence"/>
</dbReference>
<accession>A0A835KHZ6</accession>
<comment type="similarity">
    <text evidence="1">Belongs to the peptidase S10 family.</text>
</comment>
<keyword evidence="3" id="KW-0812">Transmembrane</keyword>
<evidence type="ECO:0000313" key="5">
    <source>
        <dbReference type="Proteomes" id="UP000636709"/>
    </source>
</evidence>
<evidence type="ECO:0000256" key="2">
    <source>
        <dbReference type="ARBA" id="ARBA00023180"/>
    </source>
</evidence>
<keyword evidence="2" id="KW-0325">Glycoprotein</keyword>